<gene>
    <name evidence="1" type="primary">123</name>
    <name evidence="1" type="ORF">SEA_STORMAGEDDON_123</name>
</gene>
<proteinExistence type="predicted"/>
<name>A0A649VTU3_9CAUD</name>
<dbReference type="Gene3D" id="3.40.50.10400">
    <property type="entry name" value="Hypothetical protein PA1492"/>
    <property type="match status" value="1"/>
</dbReference>
<dbReference type="GeneID" id="64766830"/>
<protein>
    <submittedName>
        <fullName evidence="1">Deoxycytidylate deaminase</fullName>
    </submittedName>
</protein>
<sequence length="114" mass="12893">MRIYIAGPVSGHADYNRPAFEEAARVVREHGHAPVVPIDLEPVVPGQEKSWNYYMRLALRALLDTEAVLVLPGWMNSRGATIERSLALELDMPVYHSLTELVDCMTAWRREFTG</sequence>
<dbReference type="EMBL" id="MN586040">
    <property type="protein sequence ID" value="QGJ94983.1"/>
    <property type="molecule type" value="Genomic_DNA"/>
</dbReference>
<dbReference type="InterPro" id="IPR025518">
    <property type="entry name" value="DUF4406"/>
</dbReference>
<accession>A0A649VTU3</accession>
<keyword evidence="2" id="KW-1185">Reference proteome</keyword>
<organism evidence="1 2">
    <name type="scientific">Gordonia phage Stormageddon</name>
    <dbReference type="NCBI Taxonomy" id="2656541"/>
    <lineage>
        <taxon>Viruses</taxon>
        <taxon>Duplodnaviria</taxon>
        <taxon>Heunggongvirae</taxon>
        <taxon>Uroviricota</taxon>
        <taxon>Caudoviricetes</taxon>
        <taxon>Stormageddonvirus</taxon>
        <taxon>Stormageddonvirus Stormageddon</taxon>
    </lineage>
</organism>
<dbReference type="Proteomes" id="UP000423065">
    <property type="component" value="Segment"/>
</dbReference>
<dbReference type="RefSeq" id="YP_010059598.1">
    <property type="nucleotide sequence ID" value="NC_054726.1"/>
</dbReference>
<reference evidence="1 2" key="1">
    <citation type="submission" date="2019-10" db="EMBL/GenBank/DDBJ databases">
        <authorList>
            <person name="Garlena R.A."/>
            <person name="Russell D.A."/>
            <person name="Pope W.H."/>
            <person name="Jacobs-Sera D."/>
            <person name="Hatfull G.F."/>
        </authorList>
    </citation>
    <scope>NUCLEOTIDE SEQUENCE [LARGE SCALE GENOMIC DNA]</scope>
</reference>
<evidence type="ECO:0000313" key="1">
    <source>
        <dbReference type="EMBL" id="QGJ94983.1"/>
    </source>
</evidence>
<dbReference type="KEGG" id="vg:64766830"/>
<evidence type="ECO:0000313" key="2">
    <source>
        <dbReference type="Proteomes" id="UP000423065"/>
    </source>
</evidence>
<dbReference type="Pfam" id="PF14359">
    <property type="entry name" value="DUF4406"/>
    <property type="match status" value="1"/>
</dbReference>
<dbReference type="SUPFAM" id="SSF52309">
    <property type="entry name" value="N-(deoxy)ribosyltransferase-like"/>
    <property type="match status" value="1"/>
</dbReference>